<organism evidence="1 2">
    <name type="scientific">Halosolutus amylolyticus</name>
    <dbReference type="NCBI Taxonomy" id="2932267"/>
    <lineage>
        <taxon>Archaea</taxon>
        <taxon>Methanobacteriati</taxon>
        <taxon>Methanobacteriota</taxon>
        <taxon>Stenosarchaea group</taxon>
        <taxon>Halobacteria</taxon>
        <taxon>Halobacteriales</taxon>
        <taxon>Natrialbaceae</taxon>
        <taxon>Halosolutus</taxon>
    </lineage>
</organism>
<name>A0ABD5PMK0_9EURY</name>
<evidence type="ECO:0000313" key="2">
    <source>
        <dbReference type="Proteomes" id="UP001595898"/>
    </source>
</evidence>
<sequence length="50" mass="5071">MKSATGLGNVTLAFPETLARLLVVSIAPVPTLDRDGGSSTALTKADIVVC</sequence>
<keyword evidence="2" id="KW-1185">Reference proteome</keyword>
<accession>A0ABD5PMK0</accession>
<dbReference type="Proteomes" id="UP001595898">
    <property type="component" value="Unassembled WGS sequence"/>
</dbReference>
<reference evidence="1 2" key="1">
    <citation type="journal article" date="2019" name="Int. J. Syst. Evol. Microbiol.">
        <title>The Global Catalogue of Microorganisms (GCM) 10K type strain sequencing project: providing services to taxonomists for standard genome sequencing and annotation.</title>
        <authorList>
            <consortium name="The Broad Institute Genomics Platform"/>
            <consortium name="The Broad Institute Genome Sequencing Center for Infectious Disease"/>
            <person name="Wu L."/>
            <person name="Ma J."/>
        </authorList>
    </citation>
    <scope>NUCLEOTIDE SEQUENCE [LARGE SCALE GENOMIC DNA]</scope>
    <source>
        <strain evidence="1 2">WLHS5</strain>
    </source>
</reference>
<comment type="caution">
    <text evidence="1">The sequence shown here is derived from an EMBL/GenBank/DDBJ whole genome shotgun (WGS) entry which is preliminary data.</text>
</comment>
<protein>
    <submittedName>
        <fullName evidence="1">Uncharacterized protein</fullName>
    </submittedName>
</protein>
<evidence type="ECO:0000313" key="1">
    <source>
        <dbReference type="EMBL" id="MFC4541657.1"/>
    </source>
</evidence>
<dbReference type="RefSeq" id="WP_250142271.1">
    <property type="nucleotide sequence ID" value="NZ_JALIQP010000006.1"/>
</dbReference>
<dbReference type="AlphaFoldDB" id="A0ABD5PMK0"/>
<proteinExistence type="predicted"/>
<dbReference type="EMBL" id="JBHSFA010000002">
    <property type="protein sequence ID" value="MFC4541657.1"/>
    <property type="molecule type" value="Genomic_DNA"/>
</dbReference>
<gene>
    <name evidence="1" type="ORF">ACFO5R_06930</name>
</gene>